<reference evidence="1 2" key="1">
    <citation type="submission" date="2024-09" db="EMBL/GenBank/DDBJ databases">
        <title>Rethinking Asexuality: The Enigmatic Case of Functional Sexual Genes in Lepraria (Stereocaulaceae).</title>
        <authorList>
            <person name="Doellman M."/>
            <person name="Sun Y."/>
            <person name="Barcenas-Pena A."/>
            <person name="Lumbsch H.T."/>
            <person name="Grewe F."/>
        </authorList>
    </citation>
    <scope>NUCLEOTIDE SEQUENCE [LARGE SCALE GENOMIC DNA]</scope>
    <source>
        <strain evidence="1 2">Mercado 3170</strain>
    </source>
</reference>
<keyword evidence="2" id="KW-1185">Reference proteome</keyword>
<comment type="caution">
    <text evidence="1">The sequence shown here is derived from an EMBL/GenBank/DDBJ whole genome shotgun (WGS) entry which is preliminary data.</text>
</comment>
<dbReference type="Proteomes" id="UP001590950">
    <property type="component" value="Unassembled WGS sequence"/>
</dbReference>
<gene>
    <name evidence="1" type="ORF">N7G274_001304</name>
</gene>
<name>A0ABR4ANG6_9LECA</name>
<dbReference type="EMBL" id="JBEFKJ010000003">
    <property type="protein sequence ID" value="KAL2047285.1"/>
    <property type="molecule type" value="Genomic_DNA"/>
</dbReference>
<evidence type="ECO:0000313" key="2">
    <source>
        <dbReference type="Proteomes" id="UP001590950"/>
    </source>
</evidence>
<protein>
    <submittedName>
        <fullName evidence="1">Uncharacterized protein</fullName>
    </submittedName>
</protein>
<accession>A0ABR4ANG6</accession>
<sequence>MVHTLVISVDTLLPQGPSVVASIIVESEICSSVRRKKEFYQSESVGLLLNIYSQAKNRYRRVGHWQYFIHGPSEDMLRIIKSRTDFYQGTELSRNHPCSV</sequence>
<proteinExistence type="predicted"/>
<evidence type="ECO:0000313" key="1">
    <source>
        <dbReference type="EMBL" id="KAL2047285.1"/>
    </source>
</evidence>
<organism evidence="1 2">
    <name type="scientific">Stereocaulon virgatum</name>
    <dbReference type="NCBI Taxonomy" id="373712"/>
    <lineage>
        <taxon>Eukaryota</taxon>
        <taxon>Fungi</taxon>
        <taxon>Dikarya</taxon>
        <taxon>Ascomycota</taxon>
        <taxon>Pezizomycotina</taxon>
        <taxon>Lecanoromycetes</taxon>
        <taxon>OSLEUM clade</taxon>
        <taxon>Lecanoromycetidae</taxon>
        <taxon>Lecanorales</taxon>
        <taxon>Lecanorineae</taxon>
        <taxon>Stereocaulaceae</taxon>
        <taxon>Stereocaulon</taxon>
    </lineage>
</organism>